<sequence>MKCPACTSGEQRVLSTRTGDSKITLPRGMRKVGAVWYWRGTDGLTKEIEAKLRDAKLSMRAGSTPVQARLWWEKHISPALVAAVPDDDVAGTLEEIIRKYEADELATIKRDATKKEYEGRIRRLRAVFRTKRYPKNEVQALLSGYLSAVIVTQHLHDNRERAASANKDIQLLSRMFRLARVRWGLTTFNPCDGIEYLPEAPRDQYVSDERYAQIYNVASPVLQCMLEISTQTGAREGMIFDIRIGDYDETQISLRVTKKRNDKGYITKSYSMTPDLWAALTRALELRKKNRGGAASLPSDYLFITKQGNPCGKEAFKTLWRAVRTKLGLQPREITFHDMRAKAASDSASDVSAQELLHHEDVKVTKRVYRRKVPTGTPLPSAIGGRGGS</sequence>
<dbReference type="InterPro" id="IPR050090">
    <property type="entry name" value="Tyrosine_recombinase_XerCD"/>
</dbReference>
<dbReference type="PATRIC" id="fig|1246301.3.peg.2005"/>
<dbReference type="AlphaFoldDB" id="T1X9V5"/>
<dbReference type="Pfam" id="PF00589">
    <property type="entry name" value="Phage_integrase"/>
    <property type="match status" value="1"/>
</dbReference>
<dbReference type="SUPFAM" id="SSF56349">
    <property type="entry name" value="DNA breaking-rejoining enzymes"/>
    <property type="match status" value="1"/>
</dbReference>
<dbReference type="RefSeq" id="WP_021006592.1">
    <property type="nucleotide sequence ID" value="NC_022247.1"/>
</dbReference>
<dbReference type="Gene3D" id="1.10.443.10">
    <property type="entry name" value="Intergrase catalytic core"/>
    <property type="match status" value="1"/>
</dbReference>
<dbReference type="PANTHER" id="PTHR30349:SF64">
    <property type="entry name" value="PROPHAGE INTEGRASE INTD-RELATED"/>
    <property type="match status" value="1"/>
</dbReference>
<feature type="domain" description="Tyr recombinase" evidence="5">
    <location>
        <begin position="201"/>
        <end position="384"/>
    </location>
</feature>
<evidence type="ECO:0000256" key="1">
    <source>
        <dbReference type="ARBA" id="ARBA00008857"/>
    </source>
</evidence>
<dbReference type="EMBL" id="CP003911">
    <property type="protein sequence ID" value="AGU49079.1"/>
    <property type="molecule type" value="Genomic_DNA"/>
</dbReference>
<protein>
    <submittedName>
        <fullName evidence="6">Putative phage integrase</fullName>
    </submittedName>
</protein>
<gene>
    <name evidence="6" type="ORF">VAPA_1c19740</name>
</gene>
<dbReference type="GO" id="GO:0015074">
    <property type="term" value="P:DNA integration"/>
    <property type="evidence" value="ECO:0007669"/>
    <property type="project" value="UniProtKB-KW"/>
</dbReference>
<dbReference type="InterPro" id="IPR013762">
    <property type="entry name" value="Integrase-like_cat_sf"/>
</dbReference>
<reference evidence="6 7" key="1">
    <citation type="submission" date="2012-10" db="EMBL/GenBank/DDBJ databases">
        <title>Genome sequence of Variovorax paradoxus B4.</title>
        <authorList>
            <person name="Schuldes J."/>
            <person name="Brandt U."/>
            <person name="Hiessl S."/>
            <person name="Wuebbeler J.H."/>
            <person name="Thuermer A."/>
            <person name="Steinbuechel A."/>
            <person name="Daniel R."/>
        </authorList>
    </citation>
    <scope>NUCLEOTIDE SEQUENCE [LARGE SCALE GENOMIC DNA]</scope>
    <source>
        <strain evidence="6 7">B4</strain>
    </source>
</reference>
<evidence type="ECO:0000256" key="2">
    <source>
        <dbReference type="ARBA" id="ARBA00022908"/>
    </source>
</evidence>
<dbReference type="GO" id="GO:0006310">
    <property type="term" value="P:DNA recombination"/>
    <property type="evidence" value="ECO:0007669"/>
    <property type="project" value="UniProtKB-KW"/>
</dbReference>
<dbReference type="PANTHER" id="PTHR30349">
    <property type="entry name" value="PHAGE INTEGRASE-RELATED"/>
    <property type="match status" value="1"/>
</dbReference>
<keyword evidence="4" id="KW-0233">DNA recombination</keyword>
<dbReference type="KEGG" id="vpd:VAPA_1c19740"/>
<keyword evidence="3" id="KW-0238">DNA-binding</keyword>
<evidence type="ECO:0000313" key="6">
    <source>
        <dbReference type="EMBL" id="AGU49079.1"/>
    </source>
</evidence>
<dbReference type="OrthoDB" id="662444at2"/>
<dbReference type="InterPro" id="IPR002104">
    <property type="entry name" value="Integrase_catalytic"/>
</dbReference>
<dbReference type="GO" id="GO:0003677">
    <property type="term" value="F:DNA binding"/>
    <property type="evidence" value="ECO:0007669"/>
    <property type="project" value="UniProtKB-KW"/>
</dbReference>
<evidence type="ECO:0000313" key="7">
    <source>
        <dbReference type="Proteomes" id="UP000016223"/>
    </source>
</evidence>
<dbReference type="PROSITE" id="PS51898">
    <property type="entry name" value="TYR_RECOMBINASE"/>
    <property type="match status" value="1"/>
</dbReference>
<accession>T1X9V5</accession>
<proteinExistence type="inferred from homology"/>
<dbReference type="Proteomes" id="UP000016223">
    <property type="component" value="Chromosome 1"/>
</dbReference>
<evidence type="ECO:0000256" key="4">
    <source>
        <dbReference type="ARBA" id="ARBA00023172"/>
    </source>
</evidence>
<keyword evidence="2" id="KW-0229">DNA integration</keyword>
<comment type="similarity">
    <text evidence="1">Belongs to the 'phage' integrase family.</text>
</comment>
<dbReference type="HOGENOM" id="CLU_709686_0_0_4"/>
<name>T1X9V5_VARPD</name>
<dbReference type="InterPro" id="IPR011010">
    <property type="entry name" value="DNA_brk_join_enz"/>
</dbReference>
<dbReference type="Gene3D" id="1.10.150.130">
    <property type="match status" value="1"/>
</dbReference>
<dbReference type="InterPro" id="IPR010998">
    <property type="entry name" value="Integrase_recombinase_N"/>
</dbReference>
<evidence type="ECO:0000259" key="5">
    <source>
        <dbReference type="PROSITE" id="PS51898"/>
    </source>
</evidence>
<evidence type="ECO:0000256" key="3">
    <source>
        <dbReference type="ARBA" id="ARBA00023125"/>
    </source>
</evidence>
<organism evidence="6 7">
    <name type="scientific">Variovorax paradoxus B4</name>
    <dbReference type="NCBI Taxonomy" id="1246301"/>
    <lineage>
        <taxon>Bacteria</taxon>
        <taxon>Pseudomonadati</taxon>
        <taxon>Pseudomonadota</taxon>
        <taxon>Betaproteobacteria</taxon>
        <taxon>Burkholderiales</taxon>
        <taxon>Comamonadaceae</taxon>
        <taxon>Variovorax</taxon>
    </lineage>
</organism>